<feature type="chain" id="PRO_5007285186" evidence="1">
    <location>
        <begin position="22"/>
        <end position="106"/>
    </location>
</feature>
<dbReference type="PROSITE" id="PS50279">
    <property type="entry name" value="BPTI_KUNITZ_2"/>
    <property type="match status" value="1"/>
</dbReference>
<name>A0A131YHR3_RHIAP</name>
<dbReference type="Pfam" id="PF00014">
    <property type="entry name" value="Kunitz_BPTI"/>
    <property type="match status" value="1"/>
</dbReference>
<evidence type="ECO:0000256" key="1">
    <source>
        <dbReference type="SAM" id="SignalP"/>
    </source>
</evidence>
<dbReference type="AlphaFoldDB" id="A0A131YHR3"/>
<accession>A0A131YHR3</accession>
<feature type="signal peptide" evidence="1">
    <location>
        <begin position="1"/>
        <end position="21"/>
    </location>
</feature>
<dbReference type="InterPro" id="IPR002223">
    <property type="entry name" value="Kunitz_BPTI"/>
</dbReference>
<dbReference type="InterPro" id="IPR036880">
    <property type="entry name" value="Kunitz_BPTI_sf"/>
</dbReference>
<proteinExistence type="predicted"/>
<reference evidence="3" key="1">
    <citation type="journal article" date="2016" name="Ticks Tick Borne Dis.">
        <title>De novo assembly and annotation of the salivary gland transcriptome of Rhipicephalus appendiculatus male and female ticks during blood feeding.</title>
        <authorList>
            <person name="de Castro M.H."/>
            <person name="de Klerk D."/>
            <person name="Pienaar R."/>
            <person name="Latif A.A."/>
            <person name="Rees D.J."/>
            <person name="Mans B.J."/>
        </authorList>
    </citation>
    <scope>NUCLEOTIDE SEQUENCE</scope>
    <source>
        <tissue evidence="3">Salivary glands</tissue>
    </source>
</reference>
<organism evidence="3">
    <name type="scientific">Rhipicephalus appendiculatus</name>
    <name type="common">Brown ear tick</name>
    <dbReference type="NCBI Taxonomy" id="34631"/>
    <lineage>
        <taxon>Eukaryota</taxon>
        <taxon>Metazoa</taxon>
        <taxon>Ecdysozoa</taxon>
        <taxon>Arthropoda</taxon>
        <taxon>Chelicerata</taxon>
        <taxon>Arachnida</taxon>
        <taxon>Acari</taxon>
        <taxon>Parasitiformes</taxon>
        <taxon>Ixodida</taxon>
        <taxon>Ixodoidea</taxon>
        <taxon>Ixodidae</taxon>
        <taxon>Rhipicephalinae</taxon>
        <taxon>Rhipicephalus</taxon>
        <taxon>Rhipicephalus</taxon>
    </lineage>
</organism>
<keyword evidence="1" id="KW-0732">Signal</keyword>
<evidence type="ECO:0000313" key="3">
    <source>
        <dbReference type="EMBL" id="JAP78075.1"/>
    </source>
</evidence>
<dbReference type="EMBL" id="GEDV01010482">
    <property type="protein sequence ID" value="JAP78075.1"/>
    <property type="molecule type" value="Transcribed_RNA"/>
</dbReference>
<dbReference type="GO" id="GO:0004867">
    <property type="term" value="F:serine-type endopeptidase inhibitor activity"/>
    <property type="evidence" value="ECO:0007669"/>
    <property type="project" value="InterPro"/>
</dbReference>
<sequence>MRWLQCVLLVCFLVCVSFVDGRGQGGCSQIPRRGNCTNKNRTWYFDKSTGTCKLIWLGACPKKWNNYNSCQECLNRCHLNKMKKKTKNDKNALKPNMMKNRCIIKA</sequence>
<protein>
    <submittedName>
        <fullName evidence="3">Pancreatic trypsin inhibitor</fullName>
    </submittedName>
</protein>
<dbReference type="SUPFAM" id="SSF57362">
    <property type="entry name" value="BPTI-like"/>
    <property type="match status" value="1"/>
</dbReference>
<dbReference type="SMART" id="SM00131">
    <property type="entry name" value="KU"/>
    <property type="match status" value="1"/>
</dbReference>
<evidence type="ECO:0000259" key="2">
    <source>
        <dbReference type="PROSITE" id="PS50279"/>
    </source>
</evidence>
<dbReference type="Gene3D" id="4.10.410.10">
    <property type="entry name" value="Pancreatic trypsin inhibitor Kunitz domain"/>
    <property type="match status" value="1"/>
</dbReference>
<dbReference type="CDD" id="cd00109">
    <property type="entry name" value="Kunitz-type"/>
    <property type="match status" value="1"/>
</dbReference>
<feature type="domain" description="BPTI/Kunitz inhibitor" evidence="2">
    <location>
        <begin position="27"/>
        <end position="77"/>
    </location>
</feature>